<evidence type="ECO:0000256" key="1">
    <source>
        <dbReference type="ARBA" id="ARBA00022801"/>
    </source>
</evidence>
<evidence type="ECO:0000313" key="3">
    <source>
        <dbReference type="Proteomes" id="UP001144256"/>
    </source>
</evidence>
<dbReference type="SUPFAM" id="SSF56784">
    <property type="entry name" value="HAD-like"/>
    <property type="match status" value="1"/>
</dbReference>
<dbReference type="PANTHER" id="PTHR43316">
    <property type="entry name" value="HYDROLASE, HALOACID DELAHOGENASE-RELATED"/>
    <property type="match status" value="1"/>
</dbReference>
<evidence type="ECO:0000313" key="2">
    <source>
        <dbReference type="EMBL" id="GKX27714.1"/>
    </source>
</evidence>
<dbReference type="GO" id="GO:0016787">
    <property type="term" value="F:hydrolase activity"/>
    <property type="evidence" value="ECO:0007669"/>
    <property type="project" value="UniProtKB-KW"/>
</dbReference>
<gene>
    <name evidence="2" type="ORF">SH1V18_01940</name>
</gene>
<dbReference type="RefSeq" id="WP_281811284.1">
    <property type="nucleotide sequence ID" value="NZ_BRLB01000001.1"/>
</dbReference>
<reference evidence="2" key="1">
    <citation type="submission" date="2022-06" db="EMBL/GenBank/DDBJ databases">
        <title>Vallitalea longa sp. nov., an anaerobic bacterium isolated from marine sediment.</title>
        <authorList>
            <person name="Hirano S."/>
            <person name="Terahara T."/>
            <person name="Mori K."/>
            <person name="Hamada M."/>
            <person name="Matsumoto R."/>
            <person name="Kobayashi T."/>
        </authorList>
    </citation>
    <scope>NUCLEOTIDE SEQUENCE</scope>
    <source>
        <strain evidence="2">SH18-1</strain>
    </source>
</reference>
<dbReference type="Proteomes" id="UP001144256">
    <property type="component" value="Unassembled WGS sequence"/>
</dbReference>
<proteinExistence type="predicted"/>
<keyword evidence="1" id="KW-0378">Hydrolase</keyword>
<dbReference type="EMBL" id="BRLB01000001">
    <property type="protein sequence ID" value="GKX27714.1"/>
    <property type="molecule type" value="Genomic_DNA"/>
</dbReference>
<dbReference type="InterPro" id="IPR051540">
    <property type="entry name" value="S-2-haloacid_dehalogenase"/>
</dbReference>
<evidence type="ECO:0008006" key="4">
    <source>
        <dbReference type="Google" id="ProtNLM"/>
    </source>
</evidence>
<dbReference type="Pfam" id="PF00702">
    <property type="entry name" value="Hydrolase"/>
    <property type="match status" value="1"/>
</dbReference>
<sequence length="189" mass="21598">MEKKIVIFIDSGDTIVDESTEVYDEDSKLVLKADLIPGAKEMLITLKEKGYTIIMVADGYRQSFINVHTLHEVYDYYDGCIYSEDIGVCKPDPKMFESALEVAGLTKYDCYRVVMVGNNLSRDIKGANEMNMISVHLDWTPRYPKRPSDESEMPDYIIHKPMELVGLVEKINDTLAAEFNQKSKINNIR</sequence>
<protein>
    <recommendedName>
        <fullName evidence="4">Hydrolase</fullName>
    </recommendedName>
</protein>
<dbReference type="AlphaFoldDB" id="A0A9W5Y985"/>
<accession>A0A9W5Y985</accession>
<comment type="caution">
    <text evidence="2">The sequence shown here is derived from an EMBL/GenBank/DDBJ whole genome shotgun (WGS) entry which is preliminary data.</text>
</comment>
<dbReference type="InterPro" id="IPR036412">
    <property type="entry name" value="HAD-like_sf"/>
</dbReference>
<dbReference type="Gene3D" id="3.40.50.1000">
    <property type="entry name" value="HAD superfamily/HAD-like"/>
    <property type="match status" value="1"/>
</dbReference>
<name>A0A9W5Y985_9FIRM</name>
<dbReference type="InterPro" id="IPR023214">
    <property type="entry name" value="HAD_sf"/>
</dbReference>
<organism evidence="2 3">
    <name type="scientific">Vallitalea longa</name>
    <dbReference type="NCBI Taxonomy" id="2936439"/>
    <lineage>
        <taxon>Bacteria</taxon>
        <taxon>Bacillati</taxon>
        <taxon>Bacillota</taxon>
        <taxon>Clostridia</taxon>
        <taxon>Lachnospirales</taxon>
        <taxon>Vallitaleaceae</taxon>
        <taxon>Vallitalea</taxon>
    </lineage>
</organism>
<keyword evidence="3" id="KW-1185">Reference proteome</keyword>